<dbReference type="Proteomes" id="UP000585749">
    <property type="component" value="Unassembled WGS sequence"/>
</dbReference>
<evidence type="ECO:0000313" key="2">
    <source>
        <dbReference type="EMBL" id="SCB73319.1"/>
    </source>
</evidence>
<organism evidence="1 4">
    <name type="scientific">Weissella hellenica</name>
    <dbReference type="NCBI Taxonomy" id="46256"/>
    <lineage>
        <taxon>Bacteria</taxon>
        <taxon>Bacillati</taxon>
        <taxon>Bacillota</taxon>
        <taxon>Bacilli</taxon>
        <taxon>Lactobacillales</taxon>
        <taxon>Lactobacillaceae</taxon>
        <taxon>Weissella</taxon>
    </lineage>
</organism>
<dbReference type="EMBL" id="JAAXPM010000001">
    <property type="protein sequence ID" value="NKY66430.1"/>
    <property type="molecule type" value="Genomic_DNA"/>
</dbReference>
<evidence type="ECO:0000313" key="1">
    <source>
        <dbReference type="EMBL" id="NKY66430.1"/>
    </source>
</evidence>
<dbReference type="EMBL" id="FMAW01000001">
    <property type="protein sequence ID" value="SCB73319.1"/>
    <property type="molecule type" value="Genomic_DNA"/>
</dbReference>
<dbReference type="OrthoDB" id="9974077at2"/>
<dbReference type="GeneID" id="72423516"/>
<gene>
    <name evidence="2" type="ORF">GA0061075_101110</name>
    <name evidence="1" type="ORF">HF960_01765</name>
</gene>
<comment type="caution">
    <text evidence="1">The sequence shown here is derived from an EMBL/GenBank/DDBJ whole genome shotgun (WGS) entry which is preliminary data.</text>
</comment>
<sequence length="82" mass="9218">MTENDFSLTNSLANLTTDPNGTKKVLQYIDKQHGAKDKMMLHNEIGEILNLKLSIEDGDNILACVLSYSEHYHDKIIELIAS</sequence>
<reference evidence="1 4" key="2">
    <citation type="submission" date="2020-04" db="EMBL/GenBank/DDBJ databases">
        <title>MicrobeNet Type strains.</title>
        <authorList>
            <person name="Nicholson A.C."/>
        </authorList>
    </citation>
    <scope>NUCLEOTIDE SEQUENCE [LARGE SCALE GENOMIC DNA]</scope>
    <source>
        <strain evidence="1 4">CCUG 33494</strain>
    </source>
</reference>
<evidence type="ECO:0000313" key="4">
    <source>
        <dbReference type="Proteomes" id="UP000585749"/>
    </source>
</evidence>
<reference evidence="2 3" key="1">
    <citation type="submission" date="2016-08" db="EMBL/GenBank/DDBJ databases">
        <authorList>
            <person name="Varghese N."/>
            <person name="Submissions Spin"/>
        </authorList>
    </citation>
    <scope>NUCLEOTIDE SEQUENCE [LARGE SCALE GENOMIC DNA]</scope>
    <source>
        <strain evidence="2 3">R-53116</strain>
    </source>
</reference>
<name>A0A7X6LLT4_WEIHE</name>
<dbReference type="RefSeq" id="WP_074426654.1">
    <property type="nucleotide sequence ID" value="NZ_BJEG01000001.1"/>
</dbReference>
<accession>A0A7X6LLT4</accession>
<proteinExistence type="predicted"/>
<dbReference type="AlphaFoldDB" id="A0A7X6LLT4"/>
<protein>
    <submittedName>
        <fullName evidence="1">Uncharacterized protein</fullName>
    </submittedName>
</protein>
<keyword evidence="3" id="KW-1185">Reference proteome</keyword>
<evidence type="ECO:0000313" key="3">
    <source>
        <dbReference type="Proteomes" id="UP000182448"/>
    </source>
</evidence>
<dbReference type="Proteomes" id="UP000182448">
    <property type="component" value="Unassembled WGS sequence"/>
</dbReference>